<evidence type="ECO:0000256" key="5">
    <source>
        <dbReference type="ARBA" id="ARBA00023136"/>
    </source>
</evidence>
<evidence type="ECO:0000313" key="13">
    <source>
        <dbReference type="Proteomes" id="UP001334084"/>
    </source>
</evidence>
<gene>
    <name evidence="12" type="ORF">VNE69_10028</name>
</gene>
<keyword evidence="2 10" id="KW-0808">Transferase</keyword>
<feature type="transmembrane region" description="Helical" evidence="10">
    <location>
        <begin position="116"/>
        <end position="137"/>
    </location>
</feature>
<keyword evidence="6" id="KW-0564">Palmitate</keyword>
<dbReference type="GO" id="GO:0005783">
    <property type="term" value="C:endoplasmic reticulum"/>
    <property type="evidence" value="ECO:0007669"/>
    <property type="project" value="TreeGrafter"/>
</dbReference>
<dbReference type="KEGG" id="vnx:VNE69_10028"/>
<comment type="catalytic activity">
    <reaction evidence="9 10">
        <text>L-cysteinyl-[protein] + hexadecanoyl-CoA = S-hexadecanoyl-L-cysteinyl-[protein] + CoA</text>
        <dbReference type="Rhea" id="RHEA:36683"/>
        <dbReference type="Rhea" id="RHEA-COMP:10131"/>
        <dbReference type="Rhea" id="RHEA-COMP:11032"/>
        <dbReference type="ChEBI" id="CHEBI:29950"/>
        <dbReference type="ChEBI" id="CHEBI:57287"/>
        <dbReference type="ChEBI" id="CHEBI:57379"/>
        <dbReference type="ChEBI" id="CHEBI:74151"/>
        <dbReference type="EC" id="2.3.1.225"/>
    </reaction>
</comment>
<evidence type="ECO:0000256" key="3">
    <source>
        <dbReference type="ARBA" id="ARBA00022692"/>
    </source>
</evidence>
<dbReference type="InterPro" id="IPR039859">
    <property type="entry name" value="PFA4/ZDH16/20/ERF2-like"/>
</dbReference>
<dbReference type="Proteomes" id="UP001334084">
    <property type="component" value="Chromosome 10"/>
</dbReference>
<keyword evidence="3 10" id="KW-0812">Transmembrane</keyword>
<dbReference type="GO" id="GO:0005794">
    <property type="term" value="C:Golgi apparatus"/>
    <property type="evidence" value="ECO:0007669"/>
    <property type="project" value="TreeGrafter"/>
</dbReference>
<evidence type="ECO:0000256" key="7">
    <source>
        <dbReference type="ARBA" id="ARBA00023288"/>
    </source>
</evidence>
<dbReference type="GO" id="GO:0016020">
    <property type="term" value="C:membrane"/>
    <property type="evidence" value="ECO:0007669"/>
    <property type="project" value="UniProtKB-SubCell"/>
</dbReference>
<dbReference type="RefSeq" id="XP_065330821.1">
    <property type="nucleotide sequence ID" value="XM_065474749.1"/>
</dbReference>
<name>A0AAX4JFD3_9MICR</name>
<dbReference type="AlphaFoldDB" id="A0AAX4JFD3"/>
<keyword evidence="5 10" id="KW-0472">Membrane</keyword>
<organism evidence="12 13">
    <name type="scientific">Vairimorpha necatrix</name>
    <dbReference type="NCBI Taxonomy" id="6039"/>
    <lineage>
        <taxon>Eukaryota</taxon>
        <taxon>Fungi</taxon>
        <taxon>Fungi incertae sedis</taxon>
        <taxon>Microsporidia</taxon>
        <taxon>Nosematidae</taxon>
        <taxon>Vairimorpha</taxon>
    </lineage>
</organism>
<dbReference type="GeneID" id="90542510"/>
<evidence type="ECO:0000259" key="11">
    <source>
        <dbReference type="Pfam" id="PF01529"/>
    </source>
</evidence>
<keyword evidence="7" id="KW-0449">Lipoprotein</keyword>
<feature type="domain" description="Palmitoyltransferase DHHC" evidence="11">
    <location>
        <begin position="71"/>
        <end position="133"/>
    </location>
</feature>
<keyword evidence="4 10" id="KW-1133">Transmembrane helix</keyword>
<dbReference type="PANTHER" id="PTHR22883">
    <property type="entry name" value="ZINC FINGER DHHC DOMAIN CONTAINING PROTEIN"/>
    <property type="match status" value="1"/>
</dbReference>
<comment type="domain">
    <text evidence="10">The DHHC domain is required for palmitoyltransferase activity.</text>
</comment>
<dbReference type="GO" id="GO:0006612">
    <property type="term" value="P:protein targeting to membrane"/>
    <property type="evidence" value="ECO:0007669"/>
    <property type="project" value="TreeGrafter"/>
</dbReference>
<evidence type="ECO:0000256" key="4">
    <source>
        <dbReference type="ARBA" id="ARBA00022989"/>
    </source>
</evidence>
<comment type="similarity">
    <text evidence="10">Belongs to the DHHC palmitoyltransferase family.</text>
</comment>
<keyword evidence="8 10" id="KW-0012">Acyltransferase</keyword>
<sequence>MEMHHLLNKCTKKLEFLVISFVVSFYLLSIYDTIFSSHKIIPLYFCLLSLYYYISLLTCVPGEYIDFNTVERICKKCNRLSGRQSVHCEICNRCFYKRDHHCVITGKCIESNNLKYMYLTVLFLFIYSLFAMFRTGGLKELTFFYNFTCILSGFLLIWVTLLILTDKTTANLLKDIDIKDLRLKNIKKIVENGWICTLCPVFYRSVKTT</sequence>
<evidence type="ECO:0000256" key="9">
    <source>
        <dbReference type="ARBA" id="ARBA00048048"/>
    </source>
</evidence>
<dbReference type="Pfam" id="PF01529">
    <property type="entry name" value="DHHC"/>
    <property type="match status" value="1"/>
</dbReference>
<dbReference type="EC" id="2.3.1.225" evidence="10"/>
<evidence type="ECO:0000313" key="12">
    <source>
        <dbReference type="EMBL" id="WUR04676.1"/>
    </source>
</evidence>
<proteinExistence type="inferred from homology"/>
<dbReference type="InterPro" id="IPR001594">
    <property type="entry name" value="Palmitoyltrfase_DHHC"/>
</dbReference>
<evidence type="ECO:0000256" key="10">
    <source>
        <dbReference type="RuleBase" id="RU079119"/>
    </source>
</evidence>
<feature type="transmembrane region" description="Helical" evidence="10">
    <location>
        <begin position="40"/>
        <end position="60"/>
    </location>
</feature>
<evidence type="ECO:0000256" key="6">
    <source>
        <dbReference type="ARBA" id="ARBA00023139"/>
    </source>
</evidence>
<accession>A0AAX4JFD3</accession>
<dbReference type="GO" id="GO:0019706">
    <property type="term" value="F:protein-cysteine S-palmitoyltransferase activity"/>
    <property type="evidence" value="ECO:0007669"/>
    <property type="project" value="UniProtKB-EC"/>
</dbReference>
<evidence type="ECO:0000256" key="8">
    <source>
        <dbReference type="ARBA" id="ARBA00023315"/>
    </source>
</evidence>
<comment type="subcellular location">
    <subcellularLocation>
        <location evidence="1">Membrane</location>
        <topology evidence="1">Multi-pass membrane protein</topology>
    </subcellularLocation>
</comment>
<evidence type="ECO:0000256" key="1">
    <source>
        <dbReference type="ARBA" id="ARBA00004141"/>
    </source>
</evidence>
<keyword evidence="13" id="KW-1185">Reference proteome</keyword>
<dbReference type="EMBL" id="CP142735">
    <property type="protein sequence ID" value="WUR04676.1"/>
    <property type="molecule type" value="Genomic_DNA"/>
</dbReference>
<reference evidence="12" key="1">
    <citation type="journal article" date="2024" name="BMC Genomics">
        <title>Functional annotation of a divergent genome using sequence and structure-based similarity.</title>
        <authorList>
            <person name="Svedberg D."/>
            <person name="Winiger R.R."/>
            <person name="Berg A."/>
            <person name="Sharma H."/>
            <person name="Tellgren-Roth C."/>
            <person name="Debrunner-Vossbrinck B.A."/>
            <person name="Vossbrinck C.R."/>
            <person name="Barandun J."/>
        </authorList>
    </citation>
    <scope>NUCLEOTIDE SEQUENCE</scope>
    <source>
        <strain evidence="12">Illinois isolate</strain>
    </source>
</reference>
<protein>
    <recommendedName>
        <fullName evidence="10">Palmitoyltransferase</fullName>
        <ecNumber evidence="10">2.3.1.225</ecNumber>
    </recommendedName>
</protein>
<feature type="transmembrane region" description="Helical" evidence="10">
    <location>
        <begin position="16"/>
        <end position="34"/>
    </location>
</feature>
<feature type="transmembrane region" description="Helical" evidence="10">
    <location>
        <begin position="143"/>
        <end position="164"/>
    </location>
</feature>
<evidence type="ECO:0000256" key="2">
    <source>
        <dbReference type="ARBA" id="ARBA00022679"/>
    </source>
</evidence>
<dbReference type="PROSITE" id="PS50216">
    <property type="entry name" value="DHHC"/>
    <property type="match status" value="1"/>
</dbReference>